<dbReference type="InterPro" id="IPR026272">
    <property type="entry name" value="SdpI"/>
</dbReference>
<evidence type="ECO:0000313" key="4">
    <source>
        <dbReference type="Proteomes" id="UP000011669"/>
    </source>
</evidence>
<keyword evidence="1" id="KW-0472">Membrane</keyword>
<accession>M0MIM7</accession>
<protein>
    <recommendedName>
        <fullName evidence="2">DUF1648 domain-containing protein</fullName>
    </recommendedName>
</protein>
<dbReference type="Proteomes" id="UP000011669">
    <property type="component" value="Unassembled WGS sequence"/>
</dbReference>
<dbReference type="Pfam" id="PF13630">
    <property type="entry name" value="SdpI"/>
    <property type="match status" value="1"/>
</dbReference>
<keyword evidence="1" id="KW-0812">Transmembrane</keyword>
<feature type="transmembrane region" description="Helical" evidence="1">
    <location>
        <begin position="50"/>
        <end position="68"/>
    </location>
</feature>
<keyword evidence="1" id="KW-1133">Transmembrane helix</keyword>
<evidence type="ECO:0000256" key="1">
    <source>
        <dbReference type="SAM" id="Phobius"/>
    </source>
</evidence>
<dbReference type="PIRSF" id="PIRSF038959">
    <property type="entry name" value="SdpI"/>
    <property type="match status" value="1"/>
</dbReference>
<reference evidence="3 4" key="1">
    <citation type="journal article" date="2014" name="PLoS Genet.">
        <title>Phylogenetically driven sequencing of extremely halophilic archaea reveals strategies for static and dynamic osmo-response.</title>
        <authorList>
            <person name="Becker E.A."/>
            <person name="Seitzer P.M."/>
            <person name="Tritt A."/>
            <person name="Larsen D."/>
            <person name="Krusor M."/>
            <person name="Yao A.I."/>
            <person name="Wu D."/>
            <person name="Madern D."/>
            <person name="Eisen J.A."/>
            <person name="Darling A.E."/>
            <person name="Facciotti M.T."/>
        </authorList>
    </citation>
    <scope>NUCLEOTIDE SEQUENCE [LARGE SCALE GENOMIC DNA]</scope>
    <source>
        <strain evidence="3 4">DSM 5350</strain>
    </source>
</reference>
<evidence type="ECO:0000313" key="3">
    <source>
        <dbReference type="EMBL" id="EMA45218.1"/>
    </source>
</evidence>
<dbReference type="PANTHER" id="PTHR37810:SF5">
    <property type="entry name" value="IMMUNITY PROTEIN SDPI"/>
    <property type="match status" value="1"/>
</dbReference>
<dbReference type="InterPro" id="IPR012867">
    <property type="entry name" value="DUF1648"/>
</dbReference>
<dbReference type="GO" id="GO:0009636">
    <property type="term" value="P:response to toxic substance"/>
    <property type="evidence" value="ECO:0007669"/>
    <property type="project" value="TreeGrafter"/>
</dbReference>
<evidence type="ECO:0000259" key="2">
    <source>
        <dbReference type="Pfam" id="PF07853"/>
    </source>
</evidence>
<sequence length="214" mass="23243">MKHRRPRIIGVAAIVLAGLASVVVYPELPARMATHWGASGEVDGTMSRLAGAFFLPVFTIGVYVVLLVAPRLDPNDQNIESFRDAYEWFAAGIVWFLGYVHGLTLLWNLGVQPPIGAALAPGLAAMLYTSGLLVEHAEPNWIAGVRTPWTLDDEGVWERTNHRAALALKLAGVLALGGLVFPGAGFVFFLVPLAVAVVYVTIYSYVVYRRQRAT</sequence>
<gene>
    <name evidence="3" type="ORF">C449_08022</name>
</gene>
<dbReference type="EMBL" id="AOMD01000019">
    <property type="protein sequence ID" value="EMA45218.1"/>
    <property type="molecule type" value="Genomic_DNA"/>
</dbReference>
<dbReference type="InParanoid" id="M0MIM7"/>
<dbReference type="Pfam" id="PF07853">
    <property type="entry name" value="DUF1648"/>
    <property type="match status" value="1"/>
</dbReference>
<keyword evidence="4" id="KW-1185">Reference proteome</keyword>
<feature type="transmembrane region" description="Helical" evidence="1">
    <location>
        <begin position="164"/>
        <end position="181"/>
    </location>
</feature>
<dbReference type="AlphaFoldDB" id="M0MIM7"/>
<feature type="transmembrane region" description="Helical" evidence="1">
    <location>
        <begin position="88"/>
        <end position="109"/>
    </location>
</feature>
<dbReference type="RefSeq" id="WP_006077456.1">
    <property type="nucleotide sequence ID" value="NZ_AOMD01000019.1"/>
</dbReference>
<dbReference type="InterPro" id="IPR025962">
    <property type="entry name" value="SdpI/YhfL"/>
</dbReference>
<name>M0MIM7_9EURY</name>
<feature type="transmembrane region" description="Helical" evidence="1">
    <location>
        <begin position="115"/>
        <end position="134"/>
    </location>
</feature>
<feature type="domain" description="DUF1648" evidence="2">
    <location>
        <begin position="14"/>
        <end position="59"/>
    </location>
</feature>
<feature type="transmembrane region" description="Helical" evidence="1">
    <location>
        <begin position="187"/>
        <end position="208"/>
    </location>
</feature>
<dbReference type="PANTHER" id="PTHR37810">
    <property type="entry name" value="IMMUNITY PROTEIN SDPI"/>
    <property type="match status" value="1"/>
</dbReference>
<proteinExistence type="predicted"/>
<comment type="caution">
    <text evidence="3">The sequence shown here is derived from an EMBL/GenBank/DDBJ whole genome shotgun (WGS) entry which is preliminary data.</text>
</comment>
<dbReference type="PATRIC" id="fig|1227455.4.peg.1639"/>
<dbReference type="OrthoDB" id="214683at2157"/>
<organism evidence="3 4">
    <name type="scientific">Halococcus saccharolyticus DSM 5350</name>
    <dbReference type="NCBI Taxonomy" id="1227455"/>
    <lineage>
        <taxon>Archaea</taxon>
        <taxon>Methanobacteriati</taxon>
        <taxon>Methanobacteriota</taxon>
        <taxon>Stenosarchaea group</taxon>
        <taxon>Halobacteria</taxon>
        <taxon>Halobacteriales</taxon>
        <taxon>Halococcaceae</taxon>
        <taxon>Halococcus</taxon>
    </lineage>
</organism>